<evidence type="ECO:0000313" key="3">
    <source>
        <dbReference type="EMBL" id="MBU8825145.1"/>
    </source>
</evidence>
<dbReference type="EMBL" id="JAHBOM010000015">
    <property type="protein sequence ID" value="MBU8825145.1"/>
    <property type="molecule type" value="Genomic_DNA"/>
</dbReference>
<comment type="caution">
    <text evidence="3">The sequence shown here is derived from an EMBL/GenBank/DDBJ whole genome shotgun (WGS) entry which is preliminary data.</text>
</comment>
<evidence type="ECO:0000313" key="4">
    <source>
        <dbReference type="Proteomes" id="UP000696413"/>
    </source>
</evidence>
<keyword evidence="4" id="KW-1185">Reference proteome</keyword>
<reference evidence="3 4" key="1">
    <citation type="submission" date="2021-05" db="EMBL/GenBank/DDBJ databases">
        <title>Draft Genome Sequences of Clinical Respiratory Isolates of Mycobacterium goodii Recovered in Ireland.</title>
        <authorList>
            <person name="Flanagan P.R."/>
            <person name="Mok S."/>
            <person name="Roycroft E."/>
            <person name="Rogers T.R."/>
            <person name="Fitzgibbon M."/>
        </authorList>
    </citation>
    <scope>NUCLEOTIDE SEQUENCE [LARGE SCALE GENOMIC DNA]</scope>
    <source>
        <strain evidence="3 4">14IE55</strain>
    </source>
</reference>
<sequence length="156" mass="16121">MQHTVRSRTQVVALSLAMTAAPLLTACDAGGDMIAPLAVPTSQTNDTKAQAGALPSGSAVPAPGRTGSLTLTSQQRGYLDALRAAGVRPSSELLALSIGSYVCQARAAKQNDQAVWDFVLPLVRSDVRATHSGATAPGEVDSATSDYIRIATERLC</sequence>
<evidence type="ECO:0008006" key="5">
    <source>
        <dbReference type="Google" id="ProtNLM"/>
    </source>
</evidence>
<organism evidence="3 4">
    <name type="scientific">Mycolicibacterium goodii</name>
    <name type="common">Mycobacterium goodii</name>
    <dbReference type="NCBI Taxonomy" id="134601"/>
    <lineage>
        <taxon>Bacteria</taxon>
        <taxon>Bacillati</taxon>
        <taxon>Actinomycetota</taxon>
        <taxon>Actinomycetes</taxon>
        <taxon>Mycobacteriales</taxon>
        <taxon>Mycobacteriaceae</taxon>
        <taxon>Mycolicibacterium</taxon>
    </lineage>
</organism>
<feature type="region of interest" description="Disordered" evidence="1">
    <location>
        <begin position="46"/>
        <end position="66"/>
    </location>
</feature>
<evidence type="ECO:0000256" key="2">
    <source>
        <dbReference type="SAM" id="SignalP"/>
    </source>
</evidence>
<keyword evidence="2" id="KW-0732">Signal</keyword>
<accession>A0ABS6HTA1</accession>
<name>A0ABS6HTA1_MYCGD</name>
<gene>
    <name evidence="3" type="ORF">KL859_20025</name>
</gene>
<dbReference type="Proteomes" id="UP000696413">
    <property type="component" value="Unassembled WGS sequence"/>
</dbReference>
<proteinExistence type="predicted"/>
<dbReference type="PROSITE" id="PS51257">
    <property type="entry name" value="PROKAR_LIPOPROTEIN"/>
    <property type="match status" value="1"/>
</dbReference>
<protein>
    <recommendedName>
        <fullName evidence="5">DUF732 domain-containing protein</fullName>
    </recommendedName>
</protein>
<dbReference type="RefSeq" id="WP_073678623.1">
    <property type="nucleotide sequence ID" value="NZ_JAHBOJ010000006.1"/>
</dbReference>
<feature type="chain" id="PRO_5045560310" description="DUF732 domain-containing protein" evidence="2">
    <location>
        <begin position="27"/>
        <end position="156"/>
    </location>
</feature>
<evidence type="ECO:0000256" key="1">
    <source>
        <dbReference type="SAM" id="MobiDB-lite"/>
    </source>
</evidence>
<feature type="signal peptide" evidence="2">
    <location>
        <begin position="1"/>
        <end position="26"/>
    </location>
</feature>